<gene>
    <name evidence="1" type="ORF">HNW77_08140</name>
</gene>
<dbReference type="RefSeq" id="WP_172156695.1">
    <property type="nucleotide sequence ID" value="NZ_JABJWC010000016.1"/>
</dbReference>
<proteinExistence type="predicted"/>
<name>A0ABX2ADD5_9PROT</name>
<reference evidence="1 2" key="1">
    <citation type="journal article" date="2020" name="Microorganisms">
        <title>Description of Komagataeibacter melaceti sp. nov. and Komagataeibacter melomenusus sp. nov. Isolated from Apple Cider Vinegar.</title>
        <authorList>
            <person name="Maric L."/>
            <person name="Cleenwerck I."/>
            <person name="Accetto T."/>
            <person name="Vandamme P."/>
            <person name="Trcek J."/>
        </authorList>
    </citation>
    <scope>NUCLEOTIDE SEQUENCE [LARGE SCALE GENOMIC DNA]</scope>
    <source>
        <strain evidence="1 2">AV436</strain>
    </source>
</reference>
<dbReference type="EMBL" id="JABJWC010000016">
    <property type="protein sequence ID" value="NPC66359.1"/>
    <property type="molecule type" value="Genomic_DNA"/>
</dbReference>
<organism evidence="1 2">
    <name type="scientific">Komagataeibacter melomenusus</name>
    <dbReference type="NCBI Taxonomy" id="2766578"/>
    <lineage>
        <taxon>Bacteria</taxon>
        <taxon>Pseudomonadati</taxon>
        <taxon>Pseudomonadota</taxon>
        <taxon>Alphaproteobacteria</taxon>
        <taxon>Acetobacterales</taxon>
        <taxon>Acetobacteraceae</taxon>
        <taxon>Komagataeibacter</taxon>
    </lineage>
</organism>
<keyword evidence="2" id="KW-1185">Reference proteome</keyword>
<evidence type="ECO:0000313" key="2">
    <source>
        <dbReference type="Proteomes" id="UP000623090"/>
    </source>
</evidence>
<evidence type="ECO:0000313" key="1">
    <source>
        <dbReference type="EMBL" id="NPC66359.1"/>
    </source>
</evidence>
<sequence length="79" mass="9163">MSTHLLFHFDPLLAEQENHLLPRTNLHSLPFQPKMPEKYDIAATANPDTVGMAYITMSEPYHRRDHDGRPNSLPRLRIT</sequence>
<dbReference type="Proteomes" id="UP000623090">
    <property type="component" value="Unassembled WGS sequence"/>
</dbReference>
<protein>
    <submittedName>
        <fullName evidence="1">Uncharacterized protein</fullName>
    </submittedName>
</protein>
<comment type="caution">
    <text evidence="1">The sequence shown here is derived from an EMBL/GenBank/DDBJ whole genome shotgun (WGS) entry which is preliminary data.</text>
</comment>
<accession>A0ABX2ADD5</accession>